<dbReference type="AlphaFoldDB" id="A0A418VED9"/>
<dbReference type="Proteomes" id="UP000286287">
    <property type="component" value="Unassembled WGS sequence"/>
</dbReference>
<dbReference type="RefSeq" id="WP_119761425.1">
    <property type="nucleotide sequence ID" value="NZ_QYUJ01000010.1"/>
</dbReference>
<evidence type="ECO:0000313" key="1">
    <source>
        <dbReference type="EMBL" id="RJF74472.1"/>
    </source>
</evidence>
<keyword evidence="2" id="KW-1185">Reference proteome</keyword>
<name>A0A418VED9_9DEIO</name>
<sequence length="63" mass="6757">MSCKGKKPEPTTRRGQILQQVRGNVWLVNIPGVGVIQAQGQNASLRPTMTVTAVQAGGSWRVV</sequence>
<accession>A0A418VED9</accession>
<protein>
    <submittedName>
        <fullName evidence="1">Uncharacterized protein</fullName>
    </submittedName>
</protein>
<comment type="caution">
    <text evidence="1">The sequence shown here is derived from an EMBL/GenBank/DDBJ whole genome shotgun (WGS) entry which is preliminary data.</text>
</comment>
<dbReference type="EMBL" id="QYUJ01000010">
    <property type="protein sequence ID" value="RJF74472.1"/>
    <property type="molecule type" value="Genomic_DNA"/>
</dbReference>
<proteinExistence type="predicted"/>
<evidence type="ECO:0000313" key="2">
    <source>
        <dbReference type="Proteomes" id="UP000286287"/>
    </source>
</evidence>
<gene>
    <name evidence="1" type="ORF">D3875_04115</name>
</gene>
<reference evidence="1 2" key="1">
    <citation type="submission" date="2018-09" db="EMBL/GenBank/DDBJ databases">
        <authorList>
            <person name="Zhu H."/>
        </authorList>
    </citation>
    <scope>NUCLEOTIDE SEQUENCE [LARGE SCALE GENOMIC DNA]</scope>
    <source>
        <strain evidence="1 2">K2S05-167</strain>
    </source>
</reference>
<organism evidence="1 2">
    <name type="scientific">Deinococcus cavernae</name>
    <dbReference type="NCBI Taxonomy" id="2320857"/>
    <lineage>
        <taxon>Bacteria</taxon>
        <taxon>Thermotogati</taxon>
        <taxon>Deinococcota</taxon>
        <taxon>Deinococci</taxon>
        <taxon>Deinococcales</taxon>
        <taxon>Deinococcaceae</taxon>
        <taxon>Deinococcus</taxon>
    </lineage>
</organism>